<feature type="domain" description="T-SNARE coiled-coil homology" evidence="8">
    <location>
        <begin position="22"/>
        <end position="84"/>
    </location>
</feature>
<evidence type="ECO:0000313" key="9">
    <source>
        <dbReference type="EMBL" id="CAD2217135.1"/>
    </source>
</evidence>
<dbReference type="EMBL" id="LR877152">
    <property type="protein sequence ID" value="CAD2217135.1"/>
    <property type="molecule type" value="Genomic_DNA"/>
</dbReference>
<evidence type="ECO:0000256" key="5">
    <source>
        <dbReference type="ARBA" id="ARBA00023136"/>
    </source>
</evidence>
<gene>
    <name evidence="9" type="ORF">ADEAN_000461300</name>
</gene>
<dbReference type="InterPro" id="IPR000727">
    <property type="entry name" value="T_SNARE_dom"/>
</dbReference>
<accession>S9VI81</accession>
<dbReference type="SUPFAM" id="SSF58038">
    <property type="entry name" value="SNARE fusion complex"/>
    <property type="match status" value="1"/>
</dbReference>
<organism evidence="9 10">
    <name type="scientific">Angomonas deanei</name>
    <dbReference type="NCBI Taxonomy" id="59799"/>
    <lineage>
        <taxon>Eukaryota</taxon>
        <taxon>Discoba</taxon>
        <taxon>Euglenozoa</taxon>
        <taxon>Kinetoplastea</taxon>
        <taxon>Metakinetoplastina</taxon>
        <taxon>Trypanosomatida</taxon>
        <taxon>Trypanosomatidae</taxon>
        <taxon>Strigomonadinae</taxon>
        <taxon>Angomonas</taxon>
    </lineage>
</organism>
<dbReference type="GO" id="GO:0005737">
    <property type="term" value="C:cytoplasm"/>
    <property type="evidence" value="ECO:0007669"/>
    <property type="project" value="UniProtKB-ARBA"/>
</dbReference>
<dbReference type="GO" id="GO:0012505">
    <property type="term" value="C:endomembrane system"/>
    <property type="evidence" value="ECO:0007669"/>
    <property type="project" value="UniProtKB-ARBA"/>
</dbReference>
<keyword evidence="2" id="KW-0813">Transport</keyword>
<dbReference type="AlphaFoldDB" id="S9VI81"/>
<keyword evidence="4 7" id="KW-1133">Transmembrane helix</keyword>
<evidence type="ECO:0000256" key="1">
    <source>
        <dbReference type="ARBA" id="ARBA00004167"/>
    </source>
</evidence>
<evidence type="ECO:0000256" key="7">
    <source>
        <dbReference type="SAM" id="Phobius"/>
    </source>
</evidence>
<reference evidence="9 10" key="1">
    <citation type="submission" date="2020-08" db="EMBL/GenBank/DDBJ databases">
        <authorList>
            <person name="Newling K."/>
            <person name="Davey J."/>
            <person name="Forrester S."/>
        </authorList>
    </citation>
    <scope>NUCLEOTIDE SEQUENCE [LARGE SCALE GENOMIC DNA]</scope>
    <source>
        <strain evidence="10">Crithidia deanei Carvalho (ATCC PRA-265)</strain>
    </source>
</reference>
<dbReference type="Gene3D" id="1.20.5.110">
    <property type="match status" value="1"/>
</dbReference>
<dbReference type="GO" id="GO:0016020">
    <property type="term" value="C:membrane"/>
    <property type="evidence" value="ECO:0007669"/>
    <property type="project" value="UniProtKB-SubCell"/>
</dbReference>
<evidence type="ECO:0000256" key="6">
    <source>
        <dbReference type="SAM" id="MobiDB-lite"/>
    </source>
</evidence>
<evidence type="ECO:0000313" key="10">
    <source>
        <dbReference type="Proteomes" id="UP000515908"/>
    </source>
</evidence>
<feature type="transmembrane region" description="Helical" evidence="7">
    <location>
        <begin position="89"/>
        <end position="108"/>
    </location>
</feature>
<name>S9VI81_9TRYP</name>
<evidence type="ECO:0000256" key="3">
    <source>
        <dbReference type="ARBA" id="ARBA00022692"/>
    </source>
</evidence>
<protein>
    <recommendedName>
        <fullName evidence="8">t-SNARE coiled-coil homology domain-containing protein</fullName>
    </recommendedName>
</protein>
<comment type="subcellular location">
    <subcellularLocation>
        <location evidence="1">Membrane</location>
        <topology evidence="1">Single-pass membrane protein</topology>
    </subcellularLocation>
</comment>
<proteinExistence type="predicted"/>
<dbReference type="CDD" id="cd15841">
    <property type="entry name" value="SNARE_Qc"/>
    <property type="match status" value="1"/>
</dbReference>
<keyword evidence="5 7" id="KW-0472">Membrane</keyword>
<dbReference type="PANTHER" id="PTHR12791">
    <property type="entry name" value="GOLGI SNARE BET1-RELATED"/>
    <property type="match status" value="1"/>
</dbReference>
<dbReference type="OrthoDB" id="261831at2759"/>
<feature type="region of interest" description="Disordered" evidence="6">
    <location>
        <begin position="1"/>
        <end position="22"/>
    </location>
</feature>
<dbReference type="SMART" id="SM00397">
    <property type="entry name" value="t_SNARE"/>
    <property type="match status" value="1"/>
</dbReference>
<evidence type="ECO:0000256" key="2">
    <source>
        <dbReference type="ARBA" id="ARBA00022448"/>
    </source>
</evidence>
<evidence type="ECO:0000256" key="4">
    <source>
        <dbReference type="ARBA" id="ARBA00022989"/>
    </source>
</evidence>
<sequence>MRSSLYNTKKPEPNMSSKQMEEQMYNENEELLNALGGNVNRMKGMASTLHREAEEHNEILERLQSAVAGATVGVNTTIRNLKGVFEKSNWKYMVGVMAIVFFILYLIYSVA</sequence>
<evidence type="ECO:0000259" key="8">
    <source>
        <dbReference type="PROSITE" id="PS50192"/>
    </source>
</evidence>
<dbReference type="PROSITE" id="PS50192">
    <property type="entry name" value="T_SNARE"/>
    <property type="match status" value="1"/>
</dbReference>
<keyword evidence="3 7" id="KW-0812">Transmembrane</keyword>
<dbReference type="VEuPathDB" id="TriTrypDB:ADEAN_000461300"/>
<keyword evidence="10" id="KW-1185">Reference proteome</keyword>
<dbReference type="Proteomes" id="UP000515908">
    <property type="component" value="Chromosome 08"/>
</dbReference>